<sequence>MGGRSSDGGLEVDDLLACGELARKFEALHSKLLDYLGGVSRKGRKPTLGWTATQVLRRLALYTGGVTQPVLLTELQLSWLGGGKEGGTEVGGKRSLPVEVALKKSCPSDSTFYGYVTVEDAKAGDCNEGGVLPECIELRGAKRGLGESDEGSVPEEEGEGDGGGRGVRLILPLALKERLQRPNRLLDEGRLLTLGGCKALTVGKESFLSPTESVVVFVEAGREEDARYLAECLGVAVSLGEGGIHFEQAATGSLGGRVVVSGRVSKVGASSVTVEVSTSNEATIPAGEAELDLHGCHGAIPDLFESGDHVVLELPGVGKSSVVQHGSDSGGRAKVKCSRGSLFYKVKGTKSGGSISATKCGPELVTLEKIASGCRDAATVIGVVTQVRGVEKSQHFPSEYTCYEIGLKDEHGSAAVEVGFRGRWNAGLVEQGHMIALTGVTTKNAKDSSHVVCTWANTNGNTLFNLSGMYSRLHTTFEVPEESSPCSISSGVLRKSNKVTLRGFKNVAVRTLHKQCLRRVQNVVIDFFDDENDMECCTASTAAVTQTPETPNKSGGLFECSFCRTDCSADDVVLGYSGHVEVETDHGLVLASVDAPALRKIIQMEPVHYKRSARSGRTAHLSSLVGQDLWVLFYRSVQNAPRKRLLGETTATANADEGALCISVIEG</sequence>
<dbReference type="Pfam" id="PF17246">
    <property type="entry name" value="CDC24_OB1"/>
    <property type="match status" value="1"/>
</dbReference>
<organism evidence="4 5">
    <name type="scientific">Chloropicon primus</name>
    <dbReference type="NCBI Taxonomy" id="1764295"/>
    <lineage>
        <taxon>Eukaryota</taxon>
        <taxon>Viridiplantae</taxon>
        <taxon>Chlorophyta</taxon>
        <taxon>Chloropicophyceae</taxon>
        <taxon>Chloropicales</taxon>
        <taxon>Chloropicaceae</taxon>
        <taxon>Chloropicon</taxon>
    </lineage>
</organism>
<feature type="domain" description="Cell division control protein 24 OB" evidence="2">
    <location>
        <begin position="379"/>
        <end position="624"/>
    </location>
</feature>
<feature type="domain" description="Cell division control protein 24 OB" evidence="3">
    <location>
        <begin position="43"/>
        <end position="86"/>
    </location>
</feature>
<evidence type="ECO:0000313" key="4">
    <source>
        <dbReference type="EMBL" id="QDZ17868.1"/>
    </source>
</evidence>
<proteinExistence type="predicted"/>
<dbReference type="AlphaFoldDB" id="A0A5B8MBS4"/>
<feature type="compositionally biased region" description="Acidic residues" evidence="1">
    <location>
        <begin position="147"/>
        <end position="160"/>
    </location>
</feature>
<gene>
    <name evidence="4" type="ORF">A3770_01p03860</name>
</gene>
<dbReference type="Proteomes" id="UP000316726">
    <property type="component" value="Chromosome 1"/>
</dbReference>
<evidence type="ECO:0000313" key="5">
    <source>
        <dbReference type="Proteomes" id="UP000316726"/>
    </source>
</evidence>
<evidence type="ECO:0000256" key="1">
    <source>
        <dbReference type="SAM" id="MobiDB-lite"/>
    </source>
</evidence>
<feature type="region of interest" description="Disordered" evidence="1">
    <location>
        <begin position="144"/>
        <end position="164"/>
    </location>
</feature>
<evidence type="ECO:0000259" key="3">
    <source>
        <dbReference type="Pfam" id="PF17246"/>
    </source>
</evidence>
<keyword evidence="5" id="KW-1185">Reference proteome</keyword>
<dbReference type="InterPro" id="IPR035203">
    <property type="entry name" value="Cdc24_OB3"/>
</dbReference>
<name>A0A5B8MBS4_9CHLO</name>
<dbReference type="OrthoDB" id="10265890at2759"/>
<reference evidence="4 5" key="1">
    <citation type="submission" date="2018-07" db="EMBL/GenBank/DDBJ databases">
        <title>The complete nuclear genome of the prasinophyte Chloropicon primus (CCMP1205).</title>
        <authorList>
            <person name="Pombert J.-F."/>
            <person name="Otis C."/>
            <person name="Turmel M."/>
            <person name="Lemieux C."/>
        </authorList>
    </citation>
    <scope>NUCLEOTIDE SEQUENCE [LARGE SCALE GENOMIC DNA]</scope>
    <source>
        <strain evidence="4 5">CCMP1205</strain>
    </source>
</reference>
<accession>A0A5B8MBS4</accession>
<protein>
    <submittedName>
        <fullName evidence="4">Uncharacterized protein</fullName>
    </submittedName>
</protein>
<evidence type="ECO:0000259" key="2">
    <source>
        <dbReference type="Pfam" id="PF17244"/>
    </source>
</evidence>
<dbReference type="InterPro" id="IPR035201">
    <property type="entry name" value="Cdc24_OB1"/>
</dbReference>
<dbReference type="EMBL" id="CP031034">
    <property type="protein sequence ID" value="QDZ17868.1"/>
    <property type="molecule type" value="Genomic_DNA"/>
</dbReference>
<dbReference type="Pfam" id="PF17244">
    <property type="entry name" value="CDC24_OB3"/>
    <property type="match status" value="1"/>
</dbReference>